<keyword evidence="5 8" id="KW-0418">Kinase</keyword>
<dbReference type="SUPFAM" id="SSF55874">
    <property type="entry name" value="ATPase domain of HSP90 chaperone/DNA topoisomerase II/histidine kinase"/>
    <property type="match status" value="1"/>
</dbReference>
<dbReference type="PROSITE" id="PS50109">
    <property type="entry name" value="HIS_KIN"/>
    <property type="match status" value="1"/>
</dbReference>
<keyword evidence="6" id="KW-0812">Transmembrane</keyword>
<evidence type="ECO:0000256" key="5">
    <source>
        <dbReference type="ARBA" id="ARBA00022777"/>
    </source>
</evidence>
<evidence type="ECO:0000256" key="6">
    <source>
        <dbReference type="SAM" id="Phobius"/>
    </source>
</evidence>
<evidence type="ECO:0000259" key="7">
    <source>
        <dbReference type="PROSITE" id="PS50109"/>
    </source>
</evidence>
<dbReference type="Pfam" id="PF02518">
    <property type="entry name" value="HATPase_c"/>
    <property type="match status" value="1"/>
</dbReference>
<dbReference type="InterPro" id="IPR036890">
    <property type="entry name" value="HATPase_C_sf"/>
</dbReference>
<reference evidence="8" key="1">
    <citation type="submission" date="2021-12" db="EMBL/GenBank/DDBJ databases">
        <authorList>
            <person name="Cha I.-T."/>
            <person name="Lee K.-E."/>
            <person name="Park S.-J."/>
        </authorList>
    </citation>
    <scope>NUCLEOTIDE SEQUENCE</scope>
    <source>
        <strain evidence="8">YSM-43</strain>
    </source>
</reference>
<dbReference type="SUPFAM" id="SSF47384">
    <property type="entry name" value="Homodimeric domain of signal transducing histidine kinase"/>
    <property type="match status" value="1"/>
</dbReference>
<evidence type="ECO:0000256" key="2">
    <source>
        <dbReference type="ARBA" id="ARBA00012438"/>
    </source>
</evidence>
<protein>
    <recommendedName>
        <fullName evidence="2">histidine kinase</fullName>
        <ecNumber evidence="2">2.7.13.3</ecNumber>
    </recommendedName>
</protein>
<reference evidence="8" key="2">
    <citation type="submission" date="2022-04" db="EMBL/GenBank/DDBJ databases">
        <title>Complete Genome Sequence of Flavobacterium sediminilitoris YSM-43, Isolated from a Tidal Sediment.</title>
        <authorList>
            <person name="Lee P.A."/>
        </authorList>
    </citation>
    <scope>NUCLEOTIDE SEQUENCE</scope>
    <source>
        <strain evidence="8">YSM-43</strain>
    </source>
</reference>
<feature type="domain" description="Histidine kinase" evidence="7">
    <location>
        <begin position="355"/>
        <end position="576"/>
    </location>
</feature>
<dbReference type="PANTHER" id="PTHR43047">
    <property type="entry name" value="TWO-COMPONENT HISTIDINE PROTEIN KINASE"/>
    <property type="match status" value="1"/>
</dbReference>
<organism evidence="8 9">
    <name type="scientific">Flavobacterium sediminilitoris</name>
    <dbReference type="NCBI Taxonomy" id="2024526"/>
    <lineage>
        <taxon>Bacteria</taxon>
        <taxon>Pseudomonadati</taxon>
        <taxon>Bacteroidota</taxon>
        <taxon>Flavobacteriia</taxon>
        <taxon>Flavobacteriales</taxon>
        <taxon>Flavobacteriaceae</taxon>
        <taxon>Flavobacterium</taxon>
    </lineage>
</organism>
<keyword evidence="6" id="KW-1133">Transmembrane helix</keyword>
<evidence type="ECO:0000256" key="4">
    <source>
        <dbReference type="ARBA" id="ARBA00022679"/>
    </source>
</evidence>
<comment type="catalytic activity">
    <reaction evidence="1">
        <text>ATP + protein L-histidine = ADP + protein N-phospho-L-histidine.</text>
        <dbReference type="EC" id="2.7.13.3"/>
    </reaction>
</comment>
<sequence length="578" mass="66652">MKIYNIKNLDFKYRKIVHYTLLASAFFLQILLIIFFYNEIFNEAKLDKIENEIAKSKNMKLHSRLAQLEFINAQNNFQNFIISKEDLSLQNYTSSLKQMIDSFDSIQSFSDSNANFKNHVRTQNSSEINDEKLRYKIDSLLNSQSLIPTAKNDLDFITVNQYNYKNVLNSIDIESYILVDSVARKGLFSRLGDAISGKVDVQKEKLNVIVTMKYGKKVTKGNIEEQLANAFKNTNNYYLDEFSNIKKNLLFIKDRESAFIKKNLELILYCNSILNNYEQAINDFHSDLENNFKNQYSTNKSIRNFSVIGLVVLMILISIAILYLTRFAFDYEEKLKTANLQIEQNLNFKNRVLGMLSHELRSPLNIITIFTNKIIKSTQDSSIKESLNAIQFTSNSLLLQANQILEYTKDQDKKPELKHKAFNLKNELDHIFNAIKPYVESKGNNFKITNDISDDYTVFTDNIKIHQLFLNIIGNANKFTNNGIIEVTTQVKLLKDNKLDFIVDVKDTGIGISKSDLKNIFNPYYQGILSEEVENLGAGLGLNLCKEIVELFNGKIMIDSEVNKGTNVNFNLYLHLNK</sequence>
<dbReference type="InterPro" id="IPR004358">
    <property type="entry name" value="Sig_transdc_His_kin-like_C"/>
</dbReference>
<evidence type="ECO:0000313" key="8">
    <source>
        <dbReference type="EMBL" id="UOX33220.1"/>
    </source>
</evidence>
<dbReference type="CDD" id="cd00082">
    <property type="entry name" value="HisKA"/>
    <property type="match status" value="1"/>
</dbReference>
<dbReference type="Gene3D" id="3.30.565.10">
    <property type="entry name" value="Histidine kinase-like ATPase, C-terminal domain"/>
    <property type="match status" value="1"/>
</dbReference>
<evidence type="ECO:0000256" key="1">
    <source>
        <dbReference type="ARBA" id="ARBA00000085"/>
    </source>
</evidence>
<keyword evidence="4" id="KW-0808">Transferase</keyword>
<dbReference type="Gene3D" id="1.10.287.130">
    <property type="match status" value="1"/>
</dbReference>
<dbReference type="InterPro" id="IPR003594">
    <property type="entry name" value="HATPase_dom"/>
</dbReference>
<dbReference type="RefSeq" id="WP_246915903.1">
    <property type="nucleotide sequence ID" value="NZ_CP090145.1"/>
</dbReference>
<dbReference type="SMART" id="SM00388">
    <property type="entry name" value="HisKA"/>
    <property type="match status" value="1"/>
</dbReference>
<dbReference type="Pfam" id="PF00512">
    <property type="entry name" value="HisKA"/>
    <property type="match status" value="1"/>
</dbReference>
<dbReference type="InterPro" id="IPR005467">
    <property type="entry name" value="His_kinase_dom"/>
</dbReference>
<feature type="transmembrane region" description="Helical" evidence="6">
    <location>
        <begin position="16"/>
        <end position="37"/>
    </location>
</feature>
<evidence type="ECO:0000313" key="9">
    <source>
        <dbReference type="Proteomes" id="UP000830454"/>
    </source>
</evidence>
<dbReference type="GO" id="GO:0016301">
    <property type="term" value="F:kinase activity"/>
    <property type="evidence" value="ECO:0007669"/>
    <property type="project" value="UniProtKB-KW"/>
</dbReference>
<dbReference type="InterPro" id="IPR036097">
    <property type="entry name" value="HisK_dim/P_sf"/>
</dbReference>
<accession>A0ABY4HKJ1</accession>
<dbReference type="PRINTS" id="PR00344">
    <property type="entry name" value="BCTRLSENSOR"/>
</dbReference>
<dbReference type="Proteomes" id="UP000830454">
    <property type="component" value="Chromosome"/>
</dbReference>
<proteinExistence type="predicted"/>
<name>A0ABY4HKJ1_9FLAO</name>
<dbReference type="SMART" id="SM00387">
    <property type="entry name" value="HATPase_c"/>
    <property type="match status" value="1"/>
</dbReference>
<dbReference type="EMBL" id="CP090145">
    <property type="protein sequence ID" value="UOX33220.1"/>
    <property type="molecule type" value="Genomic_DNA"/>
</dbReference>
<keyword evidence="6" id="KW-0472">Membrane</keyword>
<keyword evidence="3" id="KW-0597">Phosphoprotein</keyword>
<keyword evidence="9" id="KW-1185">Reference proteome</keyword>
<gene>
    <name evidence="8" type="ORF">LXD69_14380</name>
</gene>
<dbReference type="PANTHER" id="PTHR43047:SF72">
    <property type="entry name" value="OSMOSENSING HISTIDINE PROTEIN KINASE SLN1"/>
    <property type="match status" value="1"/>
</dbReference>
<dbReference type="EC" id="2.7.13.3" evidence="2"/>
<feature type="transmembrane region" description="Helical" evidence="6">
    <location>
        <begin position="305"/>
        <end position="324"/>
    </location>
</feature>
<evidence type="ECO:0000256" key="3">
    <source>
        <dbReference type="ARBA" id="ARBA00022553"/>
    </source>
</evidence>
<dbReference type="InterPro" id="IPR003661">
    <property type="entry name" value="HisK_dim/P_dom"/>
</dbReference>